<dbReference type="AlphaFoldDB" id="A0A0E0ID58"/>
<organism evidence="2">
    <name type="scientific">Oryza nivara</name>
    <name type="common">Indian wild rice</name>
    <name type="synonym">Oryza sativa f. spontanea</name>
    <dbReference type="NCBI Taxonomy" id="4536"/>
    <lineage>
        <taxon>Eukaryota</taxon>
        <taxon>Viridiplantae</taxon>
        <taxon>Streptophyta</taxon>
        <taxon>Embryophyta</taxon>
        <taxon>Tracheophyta</taxon>
        <taxon>Spermatophyta</taxon>
        <taxon>Magnoliopsida</taxon>
        <taxon>Liliopsida</taxon>
        <taxon>Poales</taxon>
        <taxon>Poaceae</taxon>
        <taxon>BOP clade</taxon>
        <taxon>Oryzoideae</taxon>
        <taxon>Oryzeae</taxon>
        <taxon>Oryzinae</taxon>
        <taxon>Oryza</taxon>
    </lineage>
</organism>
<evidence type="ECO:0000313" key="3">
    <source>
        <dbReference type="Proteomes" id="UP000006591"/>
    </source>
</evidence>
<evidence type="ECO:0000256" key="1">
    <source>
        <dbReference type="SAM" id="MobiDB-lite"/>
    </source>
</evidence>
<reference evidence="2" key="2">
    <citation type="submission" date="2018-04" db="EMBL/GenBank/DDBJ databases">
        <title>OnivRS2 (Oryza nivara Reference Sequence Version 2).</title>
        <authorList>
            <person name="Zhang J."/>
            <person name="Kudrna D."/>
            <person name="Lee S."/>
            <person name="Talag J."/>
            <person name="Rajasekar S."/>
            <person name="Welchert J."/>
            <person name="Hsing Y.-I."/>
            <person name="Wing R.A."/>
        </authorList>
    </citation>
    <scope>NUCLEOTIDE SEQUENCE [LARGE SCALE GENOMIC DNA]</scope>
    <source>
        <strain evidence="2">SL10</strain>
    </source>
</reference>
<feature type="region of interest" description="Disordered" evidence="1">
    <location>
        <begin position="30"/>
        <end position="59"/>
    </location>
</feature>
<name>A0A0E0ID58_ORYNI</name>
<dbReference type="Proteomes" id="UP000006591">
    <property type="component" value="Chromosome 8"/>
</dbReference>
<sequence length="59" mass="6744">MHRRFVFATLMRRLVGKLVLKNGGRGVVTTTVHQPTTENPVRLKSRSSLEKKKNEGINR</sequence>
<dbReference type="EnsemblPlants" id="ONIVA08G19490.1">
    <property type="protein sequence ID" value="ONIVA08G19490.1"/>
    <property type="gene ID" value="ONIVA08G19490"/>
</dbReference>
<protein>
    <submittedName>
        <fullName evidence="2">Uncharacterized protein</fullName>
    </submittedName>
</protein>
<feature type="compositionally biased region" description="Polar residues" evidence="1">
    <location>
        <begin position="30"/>
        <end position="39"/>
    </location>
</feature>
<feature type="compositionally biased region" description="Basic and acidic residues" evidence="1">
    <location>
        <begin position="47"/>
        <end position="59"/>
    </location>
</feature>
<accession>A0A0E0ID58</accession>
<keyword evidence="3" id="KW-1185">Reference proteome</keyword>
<proteinExistence type="predicted"/>
<dbReference type="Gramene" id="ONIVA08G19490.1">
    <property type="protein sequence ID" value="ONIVA08G19490.1"/>
    <property type="gene ID" value="ONIVA08G19490"/>
</dbReference>
<dbReference type="HOGENOM" id="CLU_2964942_0_0_1"/>
<evidence type="ECO:0000313" key="2">
    <source>
        <dbReference type="EnsemblPlants" id="ONIVA08G19490.1"/>
    </source>
</evidence>
<reference evidence="2" key="1">
    <citation type="submission" date="2015-04" db="UniProtKB">
        <authorList>
            <consortium name="EnsemblPlants"/>
        </authorList>
    </citation>
    <scope>IDENTIFICATION</scope>
    <source>
        <strain evidence="2">SL10</strain>
    </source>
</reference>